<dbReference type="PROSITE" id="PS50005">
    <property type="entry name" value="TPR"/>
    <property type="match status" value="1"/>
</dbReference>
<dbReference type="Proteomes" id="UP001597344">
    <property type="component" value="Unassembled WGS sequence"/>
</dbReference>
<accession>A0ABW5B087</accession>
<dbReference type="InterPro" id="IPR003594">
    <property type="entry name" value="HATPase_dom"/>
</dbReference>
<dbReference type="SMART" id="SM00028">
    <property type="entry name" value="TPR"/>
    <property type="match status" value="3"/>
</dbReference>
<organism evidence="9 10">
    <name type="scientific">Aquimarina celericrescens</name>
    <dbReference type="NCBI Taxonomy" id="1964542"/>
    <lineage>
        <taxon>Bacteria</taxon>
        <taxon>Pseudomonadati</taxon>
        <taxon>Bacteroidota</taxon>
        <taxon>Flavobacteriia</taxon>
        <taxon>Flavobacteriales</taxon>
        <taxon>Flavobacteriaceae</taxon>
        <taxon>Aquimarina</taxon>
    </lineage>
</organism>
<keyword evidence="3" id="KW-0808">Transferase</keyword>
<dbReference type="InterPro" id="IPR005467">
    <property type="entry name" value="His_kinase_dom"/>
</dbReference>
<dbReference type="Gene3D" id="3.30.565.10">
    <property type="entry name" value="Histidine kinase-like ATPase, C-terminal domain"/>
    <property type="match status" value="1"/>
</dbReference>
<evidence type="ECO:0000259" key="8">
    <source>
        <dbReference type="PROSITE" id="PS50109"/>
    </source>
</evidence>
<comment type="caution">
    <text evidence="9">The sequence shown here is derived from an EMBL/GenBank/DDBJ whole genome shotgun (WGS) entry which is preliminary data.</text>
</comment>
<comment type="catalytic activity">
    <reaction evidence="1">
        <text>ATP + protein L-histidine = ADP + protein N-phospho-L-histidine.</text>
        <dbReference type="EC" id="2.7.13.3"/>
    </reaction>
</comment>
<gene>
    <name evidence="9" type="ORF">ACFSJT_15320</name>
</gene>
<evidence type="ECO:0000256" key="7">
    <source>
        <dbReference type="SAM" id="Phobius"/>
    </source>
</evidence>
<feature type="transmembrane region" description="Helical" evidence="7">
    <location>
        <begin position="423"/>
        <end position="442"/>
    </location>
</feature>
<evidence type="ECO:0000256" key="1">
    <source>
        <dbReference type="ARBA" id="ARBA00000085"/>
    </source>
</evidence>
<dbReference type="InterPro" id="IPR011990">
    <property type="entry name" value="TPR-like_helical_dom_sf"/>
</dbReference>
<dbReference type="InterPro" id="IPR019734">
    <property type="entry name" value="TPR_rpt"/>
</dbReference>
<feature type="repeat" description="TPR" evidence="6">
    <location>
        <begin position="239"/>
        <end position="272"/>
    </location>
</feature>
<keyword evidence="5" id="KW-0902">Two-component regulatory system</keyword>
<dbReference type="PANTHER" id="PTHR24421">
    <property type="entry name" value="NITRATE/NITRITE SENSOR PROTEIN NARX-RELATED"/>
    <property type="match status" value="1"/>
</dbReference>
<dbReference type="EMBL" id="JBHUHY010000016">
    <property type="protein sequence ID" value="MFD2188172.1"/>
    <property type="molecule type" value="Genomic_DNA"/>
</dbReference>
<dbReference type="SUPFAM" id="SSF48452">
    <property type="entry name" value="TPR-like"/>
    <property type="match status" value="2"/>
</dbReference>
<feature type="domain" description="Histidine kinase" evidence="8">
    <location>
        <begin position="592"/>
        <end position="677"/>
    </location>
</feature>
<dbReference type="InterPro" id="IPR036890">
    <property type="entry name" value="HATPase_C_sf"/>
</dbReference>
<proteinExistence type="predicted"/>
<keyword evidence="7" id="KW-0812">Transmembrane</keyword>
<dbReference type="PROSITE" id="PS50109">
    <property type="entry name" value="HIS_KIN"/>
    <property type="match status" value="1"/>
</dbReference>
<evidence type="ECO:0000313" key="9">
    <source>
        <dbReference type="EMBL" id="MFD2188172.1"/>
    </source>
</evidence>
<dbReference type="SUPFAM" id="SSF55874">
    <property type="entry name" value="ATPase domain of HSP90 chaperone/DNA topoisomerase II/histidine kinase"/>
    <property type="match status" value="1"/>
</dbReference>
<evidence type="ECO:0000256" key="4">
    <source>
        <dbReference type="ARBA" id="ARBA00022777"/>
    </source>
</evidence>
<dbReference type="EC" id="2.7.13.3" evidence="2"/>
<keyword evidence="6" id="KW-0802">TPR repeat</keyword>
<evidence type="ECO:0000256" key="5">
    <source>
        <dbReference type="ARBA" id="ARBA00023012"/>
    </source>
</evidence>
<dbReference type="Pfam" id="PF13424">
    <property type="entry name" value="TPR_12"/>
    <property type="match status" value="1"/>
</dbReference>
<keyword evidence="10" id="KW-1185">Reference proteome</keyword>
<dbReference type="PANTHER" id="PTHR24421:SF10">
    <property type="entry name" value="NITRATE_NITRITE SENSOR PROTEIN NARQ"/>
    <property type="match status" value="1"/>
</dbReference>
<evidence type="ECO:0000313" key="10">
    <source>
        <dbReference type="Proteomes" id="UP001597344"/>
    </source>
</evidence>
<keyword evidence="7" id="KW-1133">Transmembrane helix</keyword>
<dbReference type="RefSeq" id="WP_378321190.1">
    <property type="nucleotide sequence ID" value="NZ_JBHUHY010000016.1"/>
</dbReference>
<reference evidence="10" key="1">
    <citation type="journal article" date="2019" name="Int. J. Syst. Evol. Microbiol.">
        <title>The Global Catalogue of Microorganisms (GCM) 10K type strain sequencing project: providing services to taxonomists for standard genome sequencing and annotation.</title>
        <authorList>
            <consortium name="The Broad Institute Genomics Platform"/>
            <consortium name="The Broad Institute Genome Sequencing Center for Infectious Disease"/>
            <person name="Wu L."/>
            <person name="Ma J."/>
        </authorList>
    </citation>
    <scope>NUCLEOTIDE SEQUENCE [LARGE SCALE GENOMIC DNA]</scope>
    <source>
        <strain evidence="10">DT92</strain>
    </source>
</reference>
<evidence type="ECO:0000256" key="6">
    <source>
        <dbReference type="PROSITE-ProRule" id="PRU00339"/>
    </source>
</evidence>
<name>A0ABW5B087_9FLAO</name>
<dbReference type="CDD" id="cd16917">
    <property type="entry name" value="HATPase_UhpB-NarQ-NarX-like"/>
    <property type="match status" value="1"/>
</dbReference>
<keyword evidence="7" id="KW-0472">Membrane</keyword>
<evidence type="ECO:0000256" key="3">
    <source>
        <dbReference type="ARBA" id="ARBA00022679"/>
    </source>
</evidence>
<dbReference type="Pfam" id="PF02518">
    <property type="entry name" value="HATPase_c"/>
    <property type="match status" value="1"/>
</dbReference>
<evidence type="ECO:0000256" key="2">
    <source>
        <dbReference type="ARBA" id="ARBA00012438"/>
    </source>
</evidence>
<dbReference type="InterPro" id="IPR050482">
    <property type="entry name" value="Sensor_HK_TwoCompSys"/>
</dbReference>
<protein>
    <recommendedName>
        <fullName evidence="2">histidine kinase</fullName>
        <ecNumber evidence="2">2.7.13.3</ecNumber>
    </recommendedName>
</protein>
<keyword evidence="4" id="KW-0418">Kinase</keyword>
<dbReference type="Gene3D" id="1.25.40.10">
    <property type="entry name" value="Tetratricopeptide repeat domain"/>
    <property type="match status" value="1"/>
</dbReference>
<sequence length="677" mass="77867">MSRYIIYILSIILLINLSCSNTNKKPAVSKEEDKTKMINNYIEKAKDDLLSEEQRISNLNNALFWSIKLPENREKRVILLEIGYLYYGLKKYDKFKKTNDLTLLLSKKTKDSFGIAKSYSNIGSYYETQSSKDSAFYNYINADKIYSKMNKKYPDDHGIPLFNMAIIQRSFKDYVGSEANMINAIEQFKESNNFLYLNFCYNYLGVLSKDVGMYEEAIENYQNALDYAKKLERGKYMEIQALNNIGVVFKDQKLYNKAIEYYERAINYEGLAKKNPRFHARLLDNIAYARFLSGETKGILDSFNIALGIRDSINDKSGLITSNLHLAEYYDTIGVDSTANKYASYARDVAQSVNSKKDLLKSLLLLKDVSPENEGLVYANQYIALNDSLQNQERLSRDKFARIRFETDEIAEQNQQISRENEILIIAILGLTALFLLGYIIFRQQQSNKELLFAQTQQEANQEIYRLLLNQQIKLEEGRKLEQQRMSEELHDGVLGRLFGVRLSLDGINQRANDGFTEARNKYIDELKDIEKEIRLISHDLSSETLPSDVAYIDAVENLISDLCEVNNINFEFNNDEEIDWEVIDDQKKVNLFRILQESLQNIFKHSGAKSIKINFDYIEDKINLTILDDGIGFNSTKVKKGIGLKNITSRVSQMSGVVQFLSNKSTGTRVSVSVPV</sequence>